<accession>A0ABM1BE27</accession>
<dbReference type="SMART" id="SM00042">
    <property type="entry name" value="CUB"/>
    <property type="match status" value="2"/>
</dbReference>
<organism evidence="6 7">
    <name type="scientific">Limulus polyphemus</name>
    <name type="common">Atlantic horseshoe crab</name>
    <dbReference type="NCBI Taxonomy" id="6850"/>
    <lineage>
        <taxon>Eukaryota</taxon>
        <taxon>Metazoa</taxon>
        <taxon>Ecdysozoa</taxon>
        <taxon>Arthropoda</taxon>
        <taxon>Chelicerata</taxon>
        <taxon>Merostomata</taxon>
        <taxon>Xiphosura</taxon>
        <taxon>Limulidae</taxon>
        <taxon>Limulus</taxon>
    </lineage>
</organism>
<comment type="caution">
    <text evidence="2">Lacks conserved residue(s) required for the propagation of feature annotation.</text>
</comment>
<keyword evidence="3" id="KW-0812">Transmembrane</keyword>
<proteinExistence type="predicted"/>
<reference evidence="7" key="1">
    <citation type="submission" date="2025-08" db="UniProtKB">
        <authorList>
            <consortium name="RefSeq"/>
        </authorList>
    </citation>
    <scope>IDENTIFICATION</scope>
    <source>
        <tissue evidence="7">Muscle</tissue>
    </source>
</reference>
<keyword evidence="3" id="KW-1133">Transmembrane helix</keyword>
<dbReference type="RefSeq" id="XP_013780121.2">
    <property type="nucleotide sequence ID" value="XM_013924667.2"/>
</dbReference>
<dbReference type="Proteomes" id="UP000694941">
    <property type="component" value="Unplaced"/>
</dbReference>
<evidence type="ECO:0000313" key="7">
    <source>
        <dbReference type="RefSeq" id="XP_013780121.2"/>
    </source>
</evidence>
<evidence type="ECO:0000256" key="2">
    <source>
        <dbReference type="PROSITE-ProRule" id="PRU00059"/>
    </source>
</evidence>
<sequence>MSLYCYVLSLLLLLGASELASGKGCNKTIRTTRAIQSPRLTRLNRNQPMTCFYKFVSYADPNNPGVFEITFRSLHIGRQVNNSFCRKGYLQIEDDRLREGHAGYICGRIRKSRIYLAHSEVVTLMFHTERYTRHTFFKAHSSMLPAQFAKERHKELAVKNPGKLLLGTYCDRLFFNCDGLCDVTSPGYPGFYPRNVTCRYEIVFNTTDARVTIGGHYYDKFDVWGTKGFRGNRILNYCPYDFIRVFDGEEQDSPMIGTFCGRGILPRIVSRNPRIIVDFVSSPAGSMISDGFYLSVGKERRLPGRPGQEIVNPSCQWKFISTQVSQGYLYSLRHWYPPRTRCTYKLSGRPGEKLWVHFISFNVLRGSQCRNVLRIFNSSWQNQSALMGEYCGKNRPNETLLSSSENLFIEFESMEGSFDGSQFEYSVYFMFVNTTPAESRVPNTLCDQLFNSELVSSGHFHVLPNRLVLRNSEVQCRIQFIGKPSERVRLTLQEVRFNPLRQCIGIKEPICTQSDFELTDHLSVFDSDGSQLGCFCADLSRDFQMVSGGSKLSMELKLYQLHYLAHRMDKSFVFTGHYQFLQVGCGEFSQKGIQGELNFPLESSETQKGFHCRWKIETSPGSSVMIKLPHVALSSNCNLTSLKLFTAVELNILHELCGNHTNIELFPPTWQKKKIPSSGRNENVVILELVSSFKYVQFQLLWTELWHHKDPEHHCDHLCPDNMSCISKSLLCNGVINCPETNFYGNPLDEAPSLCRQKNYIIQSILGVSAVSIILLTVSCLVMYVWHRKTLTSKDTFTNCNNN</sequence>
<feature type="disulfide bond" evidence="2">
    <location>
        <begin position="315"/>
        <end position="342"/>
    </location>
</feature>
<feature type="transmembrane region" description="Helical" evidence="3">
    <location>
        <begin position="760"/>
        <end position="786"/>
    </location>
</feature>
<dbReference type="GeneID" id="106464522"/>
<dbReference type="Gene3D" id="2.60.120.290">
    <property type="entry name" value="Spermadhesin, CUB domain"/>
    <property type="match status" value="4"/>
</dbReference>
<feature type="domain" description="CUB" evidence="5">
    <location>
        <begin position="25"/>
        <end position="144"/>
    </location>
</feature>
<dbReference type="InterPro" id="IPR035914">
    <property type="entry name" value="Sperma_CUB_dom_sf"/>
</dbReference>
<dbReference type="InterPro" id="IPR053207">
    <property type="entry name" value="Non-NMDA_GluR_Accessory"/>
</dbReference>
<evidence type="ECO:0000256" key="1">
    <source>
        <dbReference type="ARBA" id="ARBA00023157"/>
    </source>
</evidence>
<keyword evidence="3" id="KW-0472">Membrane</keyword>
<name>A0ABM1BE27_LIMPO</name>
<dbReference type="InterPro" id="IPR000859">
    <property type="entry name" value="CUB_dom"/>
</dbReference>
<evidence type="ECO:0000256" key="4">
    <source>
        <dbReference type="SAM" id="SignalP"/>
    </source>
</evidence>
<evidence type="ECO:0000313" key="6">
    <source>
        <dbReference type="Proteomes" id="UP000694941"/>
    </source>
</evidence>
<feature type="domain" description="CUB" evidence="5">
    <location>
        <begin position="170"/>
        <end position="299"/>
    </location>
</feature>
<dbReference type="Pfam" id="PF00431">
    <property type="entry name" value="CUB"/>
    <property type="match status" value="2"/>
</dbReference>
<dbReference type="SUPFAM" id="SSF49854">
    <property type="entry name" value="Spermadhesin, CUB domain"/>
    <property type="match status" value="4"/>
</dbReference>
<evidence type="ECO:0000256" key="3">
    <source>
        <dbReference type="SAM" id="Phobius"/>
    </source>
</evidence>
<keyword evidence="1 2" id="KW-1015">Disulfide bond</keyword>
<gene>
    <name evidence="7" type="primary">LOC106464522</name>
</gene>
<feature type="signal peptide" evidence="4">
    <location>
        <begin position="1"/>
        <end position="22"/>
    </location>
</feature>
<feature type="disulfide bond" evidence="2">
    <location>
        <begin position="585"/>
        <end position="612"/>
    </location>
</feature>
<keyword evidence="6" id="KW-1185">Reference proteome</keyword>
<feature type="domain" description="CUB" evidence="5">
    <location>
        <begin position="585"/>
        <end position="659"/>
    </location>
</feature>
<dbReference type="PANTHER" id="PTHR47537:SF1">
    <property type="entry name" value="CUB DOMAIN-CONTAINING PROTEIN"/>
    <property type="match status" value="1"/>
</dbReference>
<feature type="chain" id="PRO_5045114734" evidence="4">
    <location>
        <begin position="23"/>
        <end position="803"/>
    </location>
</feature>
<dbReference type="PROSITE" id="PS01180">
    <property type="entry name" value="CUB"/>
    <property type="match status" value="4"/>
</dbReference>
<protein>
    <submittedName>
        <fullName evidence="7">Cubilin-like</fullName>
    </submittedName>
</protein>
<feature type="domain" description="CUB" evidence="5">
    <location>
        <begin position="315"/>
        <end position="432"/>
    </location>
</feature>
<dbReference type="PANTHER" id="PTHR47537">
    <property type="entry name" value="CUBILIN"/>
    <property type="match status" value="1"/>
</dbReference>
<keyword evidence="4" id="KW-0732">Signal</keyword>
<evidence type="ECO:0000259" key="5">
    <source>
        <dbReference type="PROSITE" id="PS01180"/>
    </source>
</evidence>
<dbReference type="CDD" id="cd00041">
    <property type="entry name" value="CUB"/>
    <property type="match status" value="2"/>
</dbReference>